<dbReference type="EMBL" id="RAWG01000381">
    <property type="protein sequence ID" value="RKH33276.1"/>
    <property type="molecule type" value="Genomic_DNA"/>
</dbReference>
<gene>
    <name evidence="1" type="ORF">D7X12_36260</name>
</gene>
<dbReference type="RefSeq" id="WP_120629780.1">
    <property type="nucleotide sequence ID" value="NZ_RAWG01000381.1"/>
</dbReference>
<keyword evidence="2" id="KW-1185">Reference proteome</keyword>
<dbReference type="OrthoDB" id="5502244at2"/>
<protein>
    <submittedName>
        <fullName evidence="1">Uncharacterized protein</fullName>
    </submittedName>
</protein>
<sequence>MGNASGRQKQKPLILGGVPSTEPGAFKVTFSEQTDHELATLAEGGKTNAYHLPWKDGACTECEIDLASVQLKYFFTANLSGCSLWYKFNSGNIVIRHEARTDSVSQNQHRIAGFKCVVDSSANKNDVQLSVDPDTQLRTARFYVVYALFDHESGAIDFRPQHVQQTKNLLSRVETYELLKVDAVVIPFPKG</sequence>
<comment type="caution">
    <text evidence="1">The sequence shown here is derived from an EMBL/GenBank/DDBJ whole genome shotgun (WGS) entry which is preliminary data.</text>
</comment>
<organism evidence="1 2">
    <name type="scientific">Corallococcus sicarius</name>
    <dbReference type="NCBI Taxonomy" id="2316726"/>
    <lineage>
        <taxon>Bacteria</taxon>
        <taxon>Pseudomonadati</taxon>
        <taxon>Myxococcota</taxon>
        <taxon>Myxococcia</taxon>
        <taxon>Myxococcales</taxon>
        <taxon>Cystobacterineae</taxon>
        <taxon>Myxococcaceae</taxon>
        <taxon>Corallococcus</taxon>
    </lineage>
</organism>
<proteinExistence type="predicted"/>
<dbReference type="Proteomes" id="UP000273405">
    <property type="component" value="Unassembled WGS sequence"/>
</dbReference>
<dbReference type="AlphaFoldDB" id="A0A3A8MMN1"/>
<name>A0A3A8MMN1_9BACT</name>
<evidence type="ECO:0000313" key="1">
    <source>
        <dbReference type="EMBL" id="RKH33276.1"/>
    </source>
</evidence>
<accession>A0A3A8MMN1</accession>
<evidence type="ECO:0000313" key="2">
    <source>
        <dbReference type="Proteomes" id="UP000273405"/>
    </source>
</evidence>
<reference evidence="2" key="1">
    <citation type="submission" date="2018-09" db="EMBL/GenBank/DDBJ databases">
        <authorList>
            <person name="Livingstone P.G."/>
            <person name="Whitworth D.E."/>
        </authorList>
    </citation>
    <scope>NUCLEOTIDE SEQUENCE [LARGE SCALE GENOMIC DNA]</scope>
    <source>
        <strain evidence="2">CA040B</strain>
    </source>
</reference>